<dbReference type="Proteomes" id="UP000509704">
    <property type="component" value="Chromosome 1"/>
</dbReference>
<accession>A0A7H9AV88</accession>
<reference evidence="1 2" key="1">
    <citation type="submission" date="2020-07" db="EMBL/GenBank/DDBJ databases">
        <title>The yeast mating-type switching endonuclease HO is a domesticated member of an unorthodox homing genetic element family.</title>
        <authorList>
            <person name="Coughlan A.Y."/>
            <person name="Lombardi L."/>
            <person name="Braun-Galleani S."/>
            <person name="Martos A.R."/>
            <person name="Galeote V."/>
            <person name="Bigey F."/>
            <person name="Dequin S."/>
            <person name="Byrne K.P."/>
            <person name="Wolfe K.H."/>
        </authorList>
    </citation>
    <scope>NUCLEOTIDE SEQUENCE [LARGE SCALE GENOMIC DNA]</scope>
    <source>
        <strain evidence="1 2">NRRL Y-6702</strain>
    </source>
</reference>
<keyword evidence="2" id="KW-1185">Reference proteome</keyword>
<dbReference type="EMBL" id="CP058604">
    <property type="protein sequence ID" value="QLG70228.1"/>
    <property type="molecule type" value="Genomic_DNA"/>
</dbReference>
<evidence type="ECO:0000313" key="1">
    <source>
        <dbReference type="EMBL" id="QLG70228.1"/>
    </source>
</evidence>
<dbReference type="OrthoDB" id="4059443at2759"/>
<evidence type="ECO:0000313" key="2">
    <source>
        <dbReference type="Proteomes" id="UP000509704"/>
    </source>
</evidence>
<evidence type="ECO:0008006" key="3">
    <source>
        <dbReference type="Google" id="ProtNLM"/>
    </source>
</evidence>
<dbReference type="KEGG" id="zmk:HG535_0A01660"/>
<dbReference type="RefSeq" id="XP_037141956.1">
    <property type="nucleotide sequence ID" value="XM_037286061.1"/>
</dbReference>
<gene>
    <name evidence="1" type="ORF">HG535_0A01660</name>
</gene>
<name>A0A7H9AV88_ZYGMR</name>
<protein>
    <recommendedName>
        <fullName evidence="3">Pre-mRNA-splicing factor SPF27</fullName>
    </recommendedName>
</protein>
<organism evidence="1 2">
    <name type="scientific">Zygotorulaspora mrakii</name>
    <name type="common">Zygosaccharomyces mrakii</name>
    <dbReference type="NCBI Taxonomy" id="42260"/>
    <lineage>
        <taxon>Eukaryota</taxon>
        <taxon>Fungi</taxon>
        <taxon>Dikarya</taxon>
        <taxon>Ascomycota</taxon>
        <taxon>Saccharomycotina</taxon>
        <taxon>Saccharomycetes</taxon>
        <taxon>Saccharomycetales</taxon>
        <taxon>Saccharomycetaceae</taxon>
        <taxon>Zygotorulaspora</taxon>
    </lineage>
</organism>
<sequence>MDYLPFIDEPQIDDTHLEKVETRMKLELERIMANDQIHPEVLRLLESQPHKQSRFDEELYELYNSGSENVEVNGSARKRPYNEELLLEEHKKKNARVRMDIYDLDNPQCNVERLAIIDNYLKHQELILREALPKTLLNQWAINNHYLSNRSEQLQQVIDLQSKHIQELNAYRKNVQLQNEPVFERDVQNWRNKLIRNLNVQ</sequence>
<dbReference type="AlphaFoldDB" id="A0A7H9AV88"/>
<dbReference type="GeneID" id="59233864"/>
<proteinExistence type="predicted"/>